<dbReference type="InterPro" id="IPR001138">
    <property type="entry name" value="Zn2Cys6_DnaBD"/>
</dbReference>
<reference evidence="4" key="1">
    <citation type="submission" date="2021-03" db="EMBL/GenBank/DDBJ databases">
        <title>Revisited historic fungal species revealed as producer of novel bioactive compounds through whole genome sequencing and comparative genomics.</title>
        <authorList>
            <person name="Vignolle G.A."/>
            <person name="Hochenegger N."/>
            <person name="Mach R.L."/>
            <person name="Mach-Aigner A.R."/>
            <person name="Javad Rahimi M."/>
            <person name="Salim K.A."/>
            <person name="Chan C.M."/>
            <person name="Lim L.B.L."/>
            <person name="Cai F."/>
            <person name="Druzhinina I.S."/>
            <person name="U'Ren J.M."/>
            <person name="Derntl C."/>
        </authorList>
    </citation>
    <scope>NUCLEOTIDE SEQUENCE</scope>
    <source>
        <strain evidence="4">TUCIM 5799</strain>
    </source>
</reference>
<evidence type="ECO:0000313" key="4">
    <source>
        <dbReference type="EMBL" id="KAI1877402.1"/>
    </source>
</evidence>
<evidence type="ECO:0000256" key="1">
    <source>
        <dbReference type="ARBA" id="ARBA00023242"/>
    </source>
</evidence>
<dbReference type="AlphaFoldDB" id="A0A9Q0ARS2"/>
<dbReference type="PRINTS" id="PR00755">
    <property type="entry name" value="AFLATOXINBRP"/>
</dbReference>
<feature type="compositionally biased region" description="Polar residues" evidence="2">
    <location>
        <begin position="661"/>
        <end position="673"/>
    </location>
</feature>
<dbReference type="PROSITE" id="PS00463">
    <property type="entry name" value="ZN2_CY6_FUNGAL_1"/>
    <property type="match status" value="1"/>
</dbReference>
<dbReference type="Proteomes" id="UP000829685">
    <property type="component" value="Unassembled WGS sequence"/>
</dbReference>
<name>A0A9Q0ARS2_9PEZI</name>
<feature type="compositionally biased region" description="Low complexity" evidence="2">
    <location>
        <begin position="625"/>
        <end position="646"/>
    </location>
</feature>
<keyword evidence="1" id="KW-0539">Nucleus</keyword>
<keyword evidence="5" id="KW-1185">Reference proteome</keyword>
<evidence type="ECO:0000256" key="2">
    <source>
        <dbReference type="SAM" id="MobiDB-lite"/>
    </source>
</evidence>
<feature type="compositionally biased region" description="Polar residues" evidence="2">
    <location>
        <begin position="700"/>
        <end position="739"/>
    </location>
</feature>
<gene>
    <name evidence="4" type="ORF">JX265_003410</name>
</gene>
<feature type="region of interest" description="Disordered" evidence="2">
    <location>
        <begin position="215"/>
        <end position="274"/>
    </location>
</feature>
<feature type="region of interest" description="Disordered" evidence="2">
    <location>
        <begin position="355"/>
        <end position="460"/>
    </location>
</feature>
<feature type="domain" description="Zn(2)-C6 fungal-type" evidence="3">
    <location>
        <begin position="444"/>
        <end position="474"/>
    </location>
</feature>
<feature type="compositionally biased region" description="Acidic residues" evidence="2">
    <location>
        <begin position="490"/>
        <end position="504"/>
    </location>
</feature>
<dbReference type="GO" id="GO:0008270">
    <property type="term" value="F:zinc ion binding"/>
    <property type="evidence" value="ECO:0007669"/>
    <property type="project" value="InterPro"/>
</dbReference>
<organism evidence="4 5">
    <name type="scientific">Neoarthrinium moseri</name>
    <dbReference type="NCBI Taxonomy" id="1658444"/>
    <lineage>
        <taxon>Eukaryota</taxon>
        <taxon>Fungi</taxon>
        <taxon>Dikarya</taxon>
        <taxon>Ascomycota</taxon>
        <taxon>Pezizomycotina</taxon>
        <taxon>Sordariomycetes</taxon>
        <taxon>Xylariomycetidae</taxon>
        <taxon>Amphisphaeriales</taxon>
        <taxon>Apiosporaceae</taxon>
        <taxon>Neoarthrinium</taxon>
    </lineage>
</organism>
<sequence>MDAFLGGLGLGSLGGDAPRTGNGCNSIDDLQRQLHSAFTSKRGDTRAEHISATFELRQNAVLYIQEERESAGPDGLEPLQELATRTVNASEALLDQPQDNPALQKAVAKHIAGAVGVVDESTWNVRQVSRATQGWTFTYLCRHSLQAWNRQNTKTPARLPIGISSGNDGLDPVNLSRPAFDCRGTLTIAFSKNSRAIVVKYEHTPLHKTVSDLMDRLAPTLPPPPAPNPNNGNANRSTKAKRPPVAEGEESARKKRKRKKGKEGEDGTADDPAQLAAPDLVASGVHATSILNIPPVEAARRREVAINLLSGRNIDPATLSVDQFSIFANQAPHLQELSLDMLAKYGAERLRIVHPDEKDQPSASSTPQQQNTPAEAGEAATAVSTPTTDTPSKKRRPRKSNLETPASQSGVEDVVQAAPASRELETGTATQAAAASRQRKTRGACNTCRQNKRKCTKEHPQCSVCAEAGDACVYLPPKPRRKSEKSAEIVEAEPSDIQEEEETAPSDQAQSAPQGTPQATQVTTMDVDNDEFIPDPNILSGPMDHSVHQQPAPTYYQPEASTVTFPQPSPSHTTTPQQTPGLTYSKGIQQPQPSPDITYTNTPAVASPPKRQATPRNQTRRSLPSAQSSQAQGPSVSSAAQSQIAQTWSNMPNSPAIPPANGTNTPAYPQQQAAKRPRSRKSRSESITPVFDGVQAAAVLSQTHIPVPQPIQSPAVNRSPHQNPASTANARAKSRQGQRPQTHAPVTQTPVPPPQIPTSRNISTNPPNNASSAPPYDPFGRYNTAGNDQYSQSGSGQSSRITYDPHSYQQPAASSSDAYTAPSYDYSRSSSTNPLSQALHDTSSFSNVGTSNTAQWTSSQARQTQSHTASNRSTTPYNVPTNNQTSPSHSYGTRSAQRQTATPTPSYNQSHQSHQQHQPSHSYNSFPGQQGTNPQQNQAWYGFSTNTSSKNASYSSNARSTAYGNAQPSSNNADYNQTQRPNAPGYHGYGVGDDLYEILRSGGSH</sequence>
<feature type="compositionally biased region" description="Low complexity" evidence="2">
    <location>
        <begin position="426"/>
        <end position="435"/>
    </location>
</feature>
<dbReference type="EMBL" id="JAFIMR010000006">
    <property type="protein sequence ID" value="KAI1877402.1"/>
    <property type="molecule type" value="Genomic_DNA"/>
</dbReference>
<proteinExistence type="predicted"/>
<comment type="caution">
    <text evidence="4">The sequence shown here is derived from an EMBL/GenBank/DDBJ whole genome shotgun (WGS) entry which is preliminary data.</text>
</comment>
<feature type="compositionally biased region" description="Polar residues" evidence="2">
    <location>
        <begin position="807"/>
        <end position="818"/>
    </location>
</feature>
<feature type="compositionally biased region" description="Low complexity" evidence="2">
    <location>
        <begin position="564"/>
        <end position="580"/>
    </location>
</feature>
<feature type="compositionally biased region" description="Polar residues" evidence="2">
    <location>
        <begin position="826"/>
        <end position="904"/>
    </location>
</feature>
<evidence type="ECO:0000313" key="5">
    <source>
        <dbReference type="Proteomes" id="UP000829685"/>
    </source>
</evidence>
<dbReference type="GO" id="GO:0000981">
    <property type="term" value="F:DNA-binding transcription factor activity, RNA polymerase II-specific"/>
    <property type="evidence" value="ECO:0007669"/>
    <property type="project" value="InterPro"/>
</dbReference>
<evidence type="ECO:0000259" key="3">
    <source>
        <dbReference type="PROSITE" id="PS50048"/>
    </source>
</evidence>
<feature type="compositionally biased region" description="Polar residues" evidence="2">
    <location>
        <begin position="361"/>
        <end position="373"/>
    </location>
</feature>
<accession>A0A9Q0ARS2</accession>
<feature type="compositionally biased region" description="Low complexity" evidence="2">
    <location>
        <begin position="905"/>
        <end position="938"/>
    </location>
</feature>
<dbReference type="PROSITE" id="PS50048">
    <property type="entry name" value="ZN2_CY6_FUNGAL_2"/>
    <property type="match status" value="1"/>
</dbReference>
<feature type="compositionally biased region" description="Polar residues" evidence="2">
    <location>
        <begin position="586"/>
        <end position="604"/>
    </location>
</feature>
<feature type="compositionally biased region" description="Polar residues" evidence="2">
    <location>
        <begin position="943"/>
        <end position="981"/>
    </location>
</feature>
<dbReference type="SMART" id="SM00066">
    <property type="entry name" value="GAL4"/>
    <property type="match status" value="1"/>
</dbReference>
<protein>
    <recommendedName>
        <fullName evidence="3">Zn(2)-C6 fungal-type domain-containing protein</fullName>
    </recommendedName>
</protein>
<dbReference type="Gene3D" id="4.10.240.10">
    <property type="entry name" value="Zn(2)-C6 fungal-type DNA-binding domain"/>
    <property type="match status" value="1"/>
</dbReference>
<dbReference type="InterPro" id="IPR036864">
    <property type="entry name" value="Zn2-C6_fun-type_DNA-bd_sf"/>
</dbReference>
<feature type="compositionally biased region" description="Polar residues" evidence="2">
    <location>
        <begin position="614"/>
        <end position="624"/>
    </location>
</feature>
<feature type="compositionally biased region" description="Low complexity" evidence="2">
    <location>
        <begin position="740"/>
        <end position="749"/>
    </location>
</feature>
<dbReference type="CDD" id="cd00067">
    <property type="entry name" value="GAL4"/>
    <property type="match status" value="1"/>
</dbReference>
<dbReference type="SUPFAM" id="SSF57701">
    <property type="entry name" value="Zn2/Cys6 DNA-binding domain"/>
    <property type="match status" value="1"/>
</dbReference>
<feature type="compositionally biased region" description="Polar residues" evidence="2">
    <location>
        <begin position="505"/>
        <end position="526"/>
    </location>
</feature>
<dbReference type="Pfam" id="PF00172">
    <property type="entry name" value="Zn_clus"/>
    <property type="match status" value="1"/>
</dbReference>
<feature type="region of interest" description="Disordered" evidence="2">
    <location>
        <begin position="474"/>
        <end position="993"/>
    </location>
</feature>
<feature type="compositionally biased region" description="Low complexity" evidence="2">
    <location>
        <begin position="765"/>
        <end position="774"/>
    </location>
</feature>